<dbReference type="Gene3D" id="3.50.30.10">
    <property type="entry name" value="Phosphohistidine domain"/>
    <property type="match status" value="1"/>
</dbReference>
<sequence>MDINKLPTKKLVSLFMQYNNDSSNLFRWGWIQNADIVGEGWTNPLVALIEEKIQAKKLDRKSVEAFSLLVTPTQLSKSQLDQEGLLEILQEIAENTTLKKKFELDEDHIEAALHNEPILAKIMLHTSKFGHLTYGTGGPGNSHHEYLSILSGLIKQKVDPVKLLHQEKEKRLKLKKEIAKIEAELGLNPKELLFFSAFRRNTWLRALRKDTLFLWFSAADKLLTELGKRFDRSLDQMRFVMHQEFAQGIPSSDVLQQRMQAMVYYTTETETIIVQGEKAKQFIRGLPFEHENTVEVDEIYGNCACPGLTKGVVKIINTTDDIKKMQQGDVLVSYATMPDLMPAIRKAAAIVTDQGGITCHAAIVSRELGIPCIIGTNKATKVLKDGDLIEVNASHGRVKILRR</sequence>
<accession>A0A7T9DKV8</accession>
<evidence type="ECO:0000313" key="5">
    <source>
        <dbReference type="EMBL" id="QQR93166.1"/>
    </source>
</evidence>
<dbReference type="InterPro" id="IPR018274">
    <property type="entry name" value="PEP_util_AS"/>
</dbReference>
<dbReference type="PROSITE" id="PS00370">
    <property type="entry name" value="PEP_ENZYMES_PHOS_SITE"/>
    <property type="match status" value="1"/>
</dbReference>
<gene>
    <name evidence="5" type="ORF">IPJ89_01330</name>
</gene>
<dbReference type="InterPro" id="IPR008279">
    <property type="entry name" value="PEP-util_enz_mobile_dom"/>
</dbReference>
<evidence type="ECO:0000256" key="1">
    <source>
        <dbReference type="ARBA" id="ARBA00007837"/>
    </source>
</evidence>
<dbReference type="GO" id="GO:0008986">
    <property type="term" value="F:pyruvate, water dikinase activity"/>
    <property type="evidence" value="ECO:0007669"/>
    <property type="project" value="InterPro"/>
</dbReference>
<dbReference type="PANTHER" id="PTHR43030">
    <property type="entry name" value="PHOSPHOENOLPYRUVATE SYNTHASE"/>
    <property type="match status" value="1"/>
</dbReference>
<comment type="similarity">
    <text evidence="1">Belongs to the PEP-utilizing enzyme family.</text>
</comment>
<dbReference type="Proteomes" id="UP000596004">
    <property type="component" value="Chromosome"/>
</dbReference>
<dbReference type="EMBL" id="CP064981">
    <property type="protein sequence ID" value="QQR93166.1"/>
    <property type="molecule type" value="Genomic_DNA"/>
</dbReference>
<evidence type="ECO:0000259" key="4">
    <source>
        <dbReference type="Pfam" id="PF00391"/>
    </source>
</evidence>
<dbReference type="GO" id="GO:0005524">
    <property type="term" value="F:ATP binding"/>
    <property type="evidence" value="ECO:0007669"/>
    <property type="project" value="UniProtKB-KW"/>
</dbReference>
<dbReference type="PANTHER" id="PTHR43030:SF1">
    <property type="entry name" value="PHOSPHOENOLPYRUVATE SYNTHASE"/>
    <property type="match status" value="1"/>
</dbReference>
<dbReference type="InterPro" id="IPR006319">
    <property type="entry name" value="PEP_synth"/>
</dbReference>
<dbReference type="AlphaFoldDB" id="A0A7T9DKV8"/>
<reference evidence="5" key="1">
    <citation type="submission" date="2020-11" db="EMBL/GenBank/DDBJ databases">
        <title>Connecting structure to function with the recovery of over 1000 high-quality activated sludge metagenome-assembled genomes encoding full-length rRNA genes using long-read sequencing.</title>
        <authorList>
            <person name="Singleton C.M."/>
            <person name="Petriglieri F."/>
            <person name="Kristensen J.M."/>
            <person name="Kirkegaard R.H."/>
            <person name="Michaelsen T.Y."/>
            <person name="Andersen M.H."/>
            <person name="Karst S.M."/>
            <person name="Dueholm M.S."/>
            <person name="Nielsen P.H."/>
            <person name="Albertsen M."/>
        </authorList>
    </citation>
    <scope>NUCLEOTIDE SEQUENCE</scope>
    <source>
        <strain evidence="5">Fred_18-Q3-R57-64_BAT3C.431</strain>
    </source>
</reference>
<keyword evidence="2" id="KW-0547">Nucleotide-binding</keyword>
<feature type="domain" description="PEP-utilising enzyme mobile" evidence="4">
    <location>
        <begin position="326"/>
        <end position="396"/>
    </location>
</feature>
<dbReference type="Pfam" id="PF00391">
    <property type="entry name" value="PEP-utilizers"/>
    <property type="match status" value="1"/>
</dbReference>
<evidence type="ECO:0000256" key="3">
    <source>
        <dbReference type="ARBA" id="ARBA00022840"/>
    </source>
</evidence>
<organism evidence="5">
    <name type="scientific">Candidatus Iainarchaeum sp</name>
    <dbReference type="NCBI Taxonomy" id="3101447"/>
    <lineage>
        <taxon>Archaea</taxon>
        <taxon>Candidatus Iainarchaeota</taxon>
        <taxon>Candidatus Iainarchaeia</taxon>
        <taxon>Candidatus Iainarchaeales</taxon>
        <taxon>Candidatus Iainarchaeaceae</taxon>
        <taxon>Candidatus Iainarchaeum</taxon>
    </lineage>
</organism>
<protein>
    <recommendedName>
        <fullName evidence="4">PEP-utilising enzyme mobile domain-containing protein</fullName>
    </recommendedName>
</protein>
<dbReference type="InterPro" id="IPR036637">
    <property type="entry name" value="Phosphohistidine_dom_sf"/>
</dbReference>
<dbReference type="SUPFAM" id="SSF52009">
    <property type="entry name" value="Phosphohistidine domain"/>
    <property type="match status" value="1"/>
</dbReference>
<keyword evidence="3" id="KW-0067">ATP-binding</keyword>
<evidence type="ECO:0000256" key="2">
    <source>
        <dbReference type="ARBA" id="ARBA00022741"/>
    </source>
</evidence>
<name>A0A7T9DKV8_9ARCH</name>
<proteinExistence type="inferred from homology"/>